<keyword evidence="1" id="KW-0812">Transmembrane</keyword>
<protein>
    <submittedName>
        <fullName evidence="2">14826_t:CDS:1</fullName>
    </submittedName>
</protein>
<sequence length="100" mass="11214">RPPNINTKFNSYQEIEHHFLIASLVYQISLLRGFKTILQFANVNAIIKGFKQTSLSSLGIAFMIIVLIVRSPVSSNFHKLVYALATHGVSRISLAMALQR</sequence>
<reference evidence="2" key="1">
    <citation type="submission" date="2021-06" db="EMBL/GenBank/DDBJ databases">
        <authorList>
            <person name="Kallberg Y."/>
            <person name="Tangrot J."/>
            <person name="Rosling A."/>
        </authorList>
    </citation>
    <scope>NUCLEOTIDE SEQUENCE</scope>
    <source>
        <strain evidence="2">87-6 pot B 2015</strain>
    </source>
</reference>
<proteinExistence type="predicted"/>
<evidence type="ECO:0000256" key="1">
    <source>
        <dbReference type="SAM" id="Phobius"/>
    </source>
</evidence>
<accession>A0A9N9IDJ7</accession>
<gene>
    <name evidence="2" type="ORF">FMOSSE_LOCUS15712</name>
</gene>
<feature type="transmembrane region" description="Helical" evidence="1">
    <location>
        <begin position="55"/>
        <end position="73"/>
    </location>
</feature>
<dbReference type="EMBL" id="CAJVPP010017420">
    <property type="protein sequence ID" value="CAG8732508.1"/>
    <property type="molecule type" value="Genomic_DNA"/>
</dbReference>
<comment type="caution">
    <text evidence="2">The sequence shown here is derived from an EMBL/GenBank/DDBJ whole genome shotgun (WGS) entry which is preliminary data.</text>
</comment>
<name>A0A9N9IDJ7_FUNMO</name>
<feature type="transmembrane region" description="Helical" evidence="1">
    <location>
        <begin position="15"/>
        <end position="34"/>
    </location>
</feature>
<organism evidence="2 3">
    <name type="scientific">Funneliformis mosseae</name>
    <name type="common">Endomycorrhizal fungus</name>
    <name type="synonym">Glomus mosseae</name>
    <dbReference type="NCBI Taxonomy" id="27381"/>
    <lineage>
        <taxon>Eukaryota</taxon>
        <taxon>Fungi</taxon>
        <taxon>Fungi incertae sedis</taxon>
        <taxon>Mucoromycota</taxon>
        <taxon>Glomeromycotina</taxon>
        <taxon>Glomeromycetes</taxon>
        <taxon>Glomerales</taxon>
        <taxon>Glomeraceae</taxon>
        <taxon>Funneliformis</taxon>
    </lineage>
</organism>
<keyword evidence="1" id="KW-1133">Transmembrane helix</keyword>
<dbReference type="Proteomes" id="UP000789375">
    <property type="component" value="Unassembled WGS sequence"/>
</dbReference>
<keyword evidence="3" id="KW-1185">Reference proteome</keyword>
<keyword evidence="1" id="KW-0472">Membrane</keyword>
<evidence type="ECO:0000313" key="2">
    <source>
        <dbReference type="EMBL" id="CAG8732508.1"/>
    </source>
</evidence>
<evidence type="ECO:0000313" key="3">
    <source>
        <dbReference type="Proteomes" id="UP000789375"/>
    </source>
</evidence>
<feature type="non-terminal residue" evidence="2">
    <location>
        <position position="100"/>
    </location>
</feature>
<dbReference type="AlphaFoldDB" id="A0A9N9IDJ7"/>